<comment type="similarity">
    <text evidence="1">Belongs to the ABC transporter superfamily.</text>
</comment>
<dbReference type="PANTHER" id="PTHR43335">
    <property type="entry name" value="ABC TRANSPORTER, ATP-BINDING PROTEIN"/>
    <property type="match status" value="1"/>
</dbReference>
<evidence type="ECO:0000313" key="7">
    <source>
        <dbReference type="Proteomes" id="UP000037397"/>
    </source>
</evidence>
<feature type="domain" description="ABC transporter" evidence="5">
    <location>
        <begin position="10"/>
        <end position="235"/>
    </location>
</feature>
<evidence type="ECO:0000313" key="6">
    <source>
        <dbReference type="EMBL" id="KNX37639.1"/>
    </source>
</evidence>
<keyword evidence="2" id="KW-0813">Transport</keyword>
<keyword evidence="4" id="KW-0067">ATP-binding</keyword>
<dbReference type="OrthoDB" id="9804819at2"/>
<dbReference type="PATRIC" id="fig|1631356.3.peg.2263"/>
<sequence length="310" mass="32953">MSNSRHTDAVAVTGLTKRYGRRTVVDDISLRIPRGSVTGLIGPNGAGKTTIMSMLLGLVRPSAGHGEVLGHDLHHPKAYLGQVGALIEGPAFHSSMSGRANLRNLCRLGRHDAAQVDELLDLVGLGERGEDLYGAYSLGMKQRLGIAAALLGDPELVILDEPTNGVDPQGMRDIRNLVRRIAEGGRTVLVSSHLLAELEHVCDHLVVIDKGGLRYEGPMEELPTGRPEVLRVSANGSSERLHALLVAEGYTATSAGGASVVEIGEVDPTRLAARINETAHAAGITVTELHHQRQTLEDRVLELVGTGSQS</sequence>
<dbReference type="SUPFAM" id="SSF52540">
    <property type="entry name" value="P-loop containing nucleoside triphosphate hydrolases"/>
    <property type="match status" value="1"/>
</dbReference>
<dbReference type="Pfam" id="PF00005">
    <property type="entry name" value="ABC_tran"/>
    <property type="match status" value="1"/>
</dbReference>
<dbReference type="PROSITE" id="PS50893">
    <property type="entry name" value="ABC_TRANSPORTER_2"/>
    <property type="match status" value="1"/>
</dbReference>
<dbReference type="GO" id="GO:0005524">
    <property type="term" value="F:ATP binding"/>
    <property type="evidence" value="ECO:0007669"/>
    <property type="project" value="UniProtKB-KW"/>
</dbReference>
<keyword evidence="7" id="KW-1185">Reference proteome</keyword>
<name>A0A0L6CIT0_9MICO</name>
<comment type="caution">
    <text evidence="6">The sequence shown here is derived from an EMBL/GenBank/DDBJ whole genome shotgun (WGS) entry which is preliminary data.</text>
</comment>
<dbReference type="PROSITE" id="PS00211">
    <property type="entry name" value="ABC_TRANSPORTER_1"/>
    <property type="match status" value="1"/>
</dbReference>
<evidence type="ECO:0000256" key="1">
    <source>
        <dbReference type="ARBA" id="ARBA00005417"/>
    </source>
</evidence>
<dbReference type="InterPro" id="IPR017871">
    <property type="entry name" value="ABC_transporter-like_CS"/>
</dbReference>
<dbReference type="SMART" id="SM00382">
    <property type="entry name" value="AAA"/>
    <property type="match status" value="1"/>
</dbReference>
<dbReference type="InterPro" id="IPR027417">
    <property type="entry name" value="P-loop_NTPase"/>
</dbReference>
<evidence type="ECO:0000256" key="4">
    <source>
        <dbReference type="ARBA" id="ARBA00022840"/>
    </source>
</evidence>
<reference evidence="7" key="1">
    <citation type="submission" date="2015-03" db="EMBL/GenBank/DDBJ databases">
        <title>Luteipulveratus halotolerans sp. nov., a novel actinobacterium (Dermacoccaceae) from Sarawak, Malaysia.</title>
        <authorList>
            <person name="Juboi H."/>
            <person name="Basik A."/>
            <person name="Shamsul S.S."/>
            <person name="Arnold P."/>
            <person name="Schmitt E.K."/>
            <person name="Sanglier J.-J."/>
            <person name="Yeo T."/>
        </authorList>
    </citation>
    <scope>NUCLEOTIDE SEQUENCE [LARGE SCALE GENOMIC DNA]</scope>
    <source>
        <strain evidence="7">C296001</strain>
    </source>
</reference>
<gene>
    <name evidence="6" type="ORF">VV01_11580</name>
</gene>
<proteinExistence type="inferred from homology"/>
<dbReference type="InterPro" id="IPR003439">
    <property type="entry name" value="ABC_transporter-like_ATP-bd"/>
</dbReference>
<dbReference type="PANTHER" id="PTHR43335:SF4">
    <property type="entry name" value="ABC TRANSPORTER, ATP-BINDING PROTEIN"/>
    <property type="match status" value="1"/>
</dbReference>
<organism evidence="6 7">
    <name type="scientific">Luteipulveratus halotolerans</name>
    <dbReference type="NCBI Taxonomy" id="1631356"/>
    <lineage>
        <taxon>Bacteria</taxon>
        <taxon>Bacillati</taxon>
        <taxon>Actinomycetota</taxon>
        <taxon>Actinomycetes</taxon>
        <taxon>Micrococcales</taxon>
        <taxon>Dermacoccaceae</taxon>
        <taxon>Luteipulveratus</taxon>
    </lineage>
</organism>
<dbReference type="EMBL" id="LAIR01000002">
    <property type="protein sequence ID" value="KNX37639.1"/>
    <property type="molecule type" value="Genomic_DNA"/>
</dbReference>
<protein>
    <recommendedName>
        <fullName evidence="5">ABC transporter domain-containing protein</fullName>
    </recommendedName>
</protein>
<accession>A0A0L6CIT0</accession>
<dbReference type="InterPro" id="IPR003593">
    <property type="entry name" value="AAA+_ATPase"/>
</dbReference>
<dbReference type="AlphaFoldDB" id="A0A0L6CIT0"/>
<dbReference type="RefSeq" id="WP_050670015.1">
    <property type="nucleotide sequence ID" value="NZ_LAIR01000002.1"/>
</dbReference>
<evidence type="ECO:0000256" key="3">
    <source>
        <dbReference type="ARBA" id="ARBA00022741"/>
    </source>
</evidence>
<dbReference type="Proteomes" id="UP000037397">
    <property type="component" value="Unassembled WGS sequence"/>
</dbReference>
<keyword evidence="3" id="KW-0547">Nucleotide-binding</keyword>
<dbReference type="GO" id="GO:0016887">
    <property type="term" value="F:ATP hydrolysis activity"/>
    <property type="evidence" value="ECO:0007669"/>
    <property type="project" value="InterPro"/>
</dbReference>
<evidence type="ECO:0000259" key="5">
    <source>
        <dbReference type="PROSITE" id="PS50893"/>
    </source>
</evidence>
<dbReference type="STRING" id="1631356.VV01_11580"/>
<evidence type="ECO:0000256" key="2">
    <source>
        <dbReference type="ARBA" id="ARBA00022448"/>
    </source>
</evidence>
<dbReference type="Gene3D" id="3.40.50.300">
    <property type="entry name" value="P-loop containing nucleotide triphosphate hydrolases"/>
    <property type="match status" value="1"/>
</dbReference>